<evidence type="ECO:0000313" key="2">
    <source>
        <dbReference type="Proteomes" id="UP000595814"/>
    </source>
</evidence>
<reference evidence="1 2" key="1">
    <citation type="journal article" date="2022" name="Int. J. Syst. Evol. Microbiol.">
        <title>Miniphocaeibacter halophilus sp. nov., an ammonium-tolerant acetate-producing bacterium isolated from a biogas system.</title>
        <authorList>
            <person name="Schnurer A."/>
            <person name="Singh A."/>
            <person name="Bi S."/>
            <person name="Qiao W."/>
            <person name="Westerholm M."/>
        </authorList>
    </citation>
    <scope>NUCLEOTIDE SEQUENCE [LARGE SCALE GENOMIC DNA]</scope>
    <source>
        <strain evidence="1 2">AMB_01</strain>
    </source>
</reference>
<evidence type="ECO:0000313" key="1">
    <source>
        <dbReference type="EMBL" id="QQK07406.1"/>
    </source>
</evidence>
<keyword evidence="2" id="KW-1185">Reference proteome</keyword>
<sequence length="268" mass="31831">MFKIGEFSKLSNITIKMLRHYDEIGLLKADKVDENTNYRYYSANQLEKASKITVYKELGFSLKKIKNLIENEHKEEELLSYYKIRIEEIKEEQEKLEKQIHKLEIVSDANKNLNMINYNVVEKTIPQRRIISLRKKIPTYYDEGILWNEIYEIITKNNIKPIYDGYTMAIYHDDEYKEEDIDIEIQVTVEDKEDYDDVKFIRTEEQKVVSVTFSGSYEQMPKVAEAVAYYIEENNLSLTGKMVNIFHVSPAQTKNEEEYVTEACYFIK</sequence>
<protein>
    <submittedName>
        <fullName evidence="1">MerR family transcriptional regulator</fullName>
    </submittedName>
</protein>
<proteinExistence type="predicted"/>
<name>A0AC61MT50_9FIRM</name>
<accession>A0AC61MT50</accession>
<gene>
    <name evidence="1" type="ORF">JFY71_08800</name>
</gene>
<dbReference type="Proteomes" id="UP000595814">
    <property type="component" value="Chromosome"/>
</dbReference>
<dbReference type="EMBL" id="CP066744">
    <property type="protein sequence ID" value="QQK07406.1"/>
    <property type="molecule type" value="Genomic_DNA"/>
</dbReference>
<organism evidence="1 2">
    <name type="scientific">Miniphocaeibacter halophilus</name>
    <dbReference type="NCBI Taxonomy" id="2931922"/>
    <lineage>
        <taxon>Bacteria</taxon>
        <taxon>Bacillati</taxon>
        <taxon>Bacillota</taxon>
        <taxon>Tissierellia</taxon>
        <taxon>Tissierellales</taxon>
        <taxon>Peptoniphilaceae</taxon>
        <taxon>Miniphocaeibacter</taxon>
    </lineage>
</organism>